<proteinExistence type="predicted"/>
<evidence type="ECO:0000256" key="2">
    <source>
        <dbReference type="ARBA" id="ARBA00031870"/>
    </source>
</evidence>
<evidence type="ECO:0000259" key="4">
    <source>
        <dbReference type="Pfam" id="PF00849"/>
    </source>
</evidence>
<dbReference type="PANTHER" id="PTHR21600:SF35">
    <property type="entry name" value="PSEUDOURIDINE SYNTHASE"/>
    <property type="match status" value="1"/>
</dbReference>
<dbReference type="InterPro" id="IPR020103">
    <property type="entry name" value="PsdUridine_synth_cat_dom_sf"/>
</dbReference>
<evidence type="ECO:0000313" key="5">
    <source>
        <dbReference type="EMBL" id="XAF69705.1"/>
    </source>
</evidence>
<dbReference type="GO" id="GO:0016853">
    <property type="term" value="F:isomerase activity"/>
    <property type="evidence" value="ECO:0007669"/>
    <property type="project" value="UniProtKB-KW"/>
</dbReference>
<dbReference type="RefSeq" id="WP_251519422.1">
    <property type="nucleotide sequence ID" value="NZ_CP128355.1"/>
</dbReference>
<comment type="catalytic activity">
    <reaction evidence="1">
        <text>a uridine in RNA = a pseudouridine in RNA</text>
        <dbReference type="Rhea" id="RHEA:48348"/>
        <dbReference type="Rhea" id="RHEA-COMP:12068"/>
        <dbReference type="Rhea" id="RHEA-COMP:12069"/>
        <dbReference type="ChEBI" id="CHEBI:65314"/>
        <dbReference type="ChEBI" id="CHEBI:65315"/>
    </reaction>
</comment>
<dbReference type="Proteomes" id="UP001436297">
    <property type="component" value="Chromosome"/>
</dbReference>
<protein>
    <recommendedName>
        <fullName evidence="2">RNA pseudouridylate synthase</fullName>
    </recommendedName>
    <alternativeName>
        <fullName evidence="3">RNA-uridine isomerase</fullName>
    </alternativeName>
</protein>
<dbReference type="Pfam" id="PF00849">
    <property type="entry name" value="PseudoU_synth_2"/>
    <property type="match status" value="1"/>
</dbReference>
<feature type="domain" description="Pseudouridine synthase RsuA/RluA-like" evidence="4">
    <location>
        <begin position="83"/>
        <end position="229"/>
    </location>
</feature>
<dbReference type="PANTHER" id="PTHR21600">
    <property type="entry name" value="MITOCHONDRIAL RNA PSEUDOURIDINE SYNTHASE"/>
    <property type="match status" value="1"/>
</dbReference>
<dbReference type="InterPro" id="IPR006145">
    <property type="entry name" value="PsdUridine_synth_RsuA/RluA"/>
</dbReference>
<dbReference type="CDD" id="cd02869">
    <property type="entry name" value="PseudoU_synth_RluA_like"/>
    <property type="match status" value="1"/>
</dbReference>
<evidence type="ECO:0000313" key="6">
    <source>
        <dbReference type="Proteomes" id="UP001436297"/>
    </source>
</evidence>
<reference evidence="5 6" key="1">
    <citation type="journal article" date="2024" name="Pathogens">
        <title>Staphylococcus hsinchuensis sp. nov., Isolated from Soymilk.</title>
        <authorList>
            <person name="Wang Y.T."/>
            <person name="Lin Y.C."/>
            <person name="Hsieh Y.H."/>
            <person name="Lin Y.T."/>
            <person name="Hamada M."/>
            <person name="Chen C.C."/>
            <person name="Liou J.S."/>
            <person name="Lee A.Y."/>
            <person name="Zhang W.L."/>
            <person name="Chen Y.T."/>
            <person name="Huang C.H."/>
        </authorList>
    </citation>
    <scope>NUCLEOTIDE SEQUENCE [LARGE SCALE GENOMIC DNA]</scope>
    <source>
        <strain evidence="5 6">H164</strain>
    </source>
</reference>
<dbReference type="InterPro" id="IPR050188">
    <property type="entry name" value="RluA_PseudoU_synthase"/>
</dbReference>
<dbReference type="Gene3D" id="3.30.2350.10">
    <property type="entry name" value="Pseudouridine synthase"/>
    <property type="match status" value="1"/>
</dbReference>
<dbReference type="InterPro" id="IPR006224">
    <property type="entry name" value="PsdUridine_synth_RluA-like_CS"/>
</dbReference>
<organism evidence="5 6">
    <name type="scientific">Staphylococcus hsinchuensis</name>
    <dbReference type="NCBI Taxonomy" id="3051183"/>
    <lineage>
        <taxon>Bacteria</taxon>
        <taxon>Bacillati</taxon>
        <taxon>Bacillota</taxon>
        <taxon>Bacilli</taxon>
        <taxon>Bacillales</taxon>
        <taxon>Staphylococcaceae</taxon>
        <taxon>Staphylococcus</taxon>
    </lineage>
</organism>
<dbReference type="PROSITE" id="PS01129">
    <property type="entry name" value="PSI_RLU"/>
    <property type="match status" value="1"/>
</dbReference>
<keyword evidence="5" id="KW-0413">Isomerase</keyword>
<accession>A0ABZ3EA90</accession>
<name>A0ABZ3EA90_9STAP</name>
<sequence>MKFSYQIKSPILLRTFLQNNDYSKKTISAIKNNGAIFVNNEPVTVRKQLEIDDQLDIHLNKEVPSQNLIPYTDSLKILYEDQYLLIVSKPPNQNCAPSREHKHHSLVEQVLGYFNQTEQVYNPHIVTRLDRNTAGIVIFAKHGFIHYLMSKVNIDKRYYCICYGQIEQEGIINAPIARALSSIIERRVDKNGKQAKTMFRCLDRTDQYSLCEVRLLTGRTHQIRVHFKHIGHSLVGDSLYNGLHSQYKHQLLRCVQVEFEHPITHENIVVVDRYKAIESIFNMI</sequence>
<gene>
    <name evidence="5" type="ORF">QQM35_06410</name>
</gene>
<evidence type="ECO:0000256" key="3">
    <source>
        <dbReference type="ARBA" id="ARBA00033164"/>
    </source>
</evidence>
<dbReference type="SUPFAM" id="SSF55120">
    <property type="entry name" value="Pseudouridine synthase"/>
    <property type="match status" value="1"/>
</dbReference>
<dbReference type="EMBL" id="CP128355">
    <property type="protein sequence ID" value="XAF69705.1"/>
    <property type="molecule type" value="Genomic_DNA"/>
</dbReference>
<evidence type="ECO:0000256" key="1">
    <source>
        <dbReference type="ARBA" id="ARBA00000073"/>
    </source>
</evidence>
<keyword evidence="6" id="KW-1185">Reference proteome</keyword>